<dbReference type="eggNOG" id="COG2230">
    <property type="taxonomic scope" value="Bacteria"/>
</dbReference>
<sequence>MTITPDTKDWTWVLREACPECGFTAAAAPPQDVADRIRQHPARWARVLGRADAAVRPSRGVWSPTEYAAHVRDMYRVFDERLRLVQEVDDPEFADWDQDEAAIAGDYASLVPEDVADDLATAIGRIAATLDAVPGQGWVRPCRRSNGSVFTAGSLAQYMLHDDVHHLHDVAG</sequence>
<proteinExistence type="predicted"/>
<reference evidence="2" key="1">
    <citation type="submission" date="2010-08" db="EMBL/GenBank/DDBJ databases">
        <authorList>
            <person name="Muzny D."/>
            <person name="Qin X."/>
            <person name="Buhay C."/>
            <person name="Dugan-Rocha S."/>
            <person name="Ding Y."/>
            <person name="Chen G."/>
            <person name="Hawes A."/>
            <person name="Holder M."/>
            <person name="Jhangiani S."/>
            <person name="Johnson A."/>
            <person name="Khan Z."/>
            <person name="Li Z."/>
            <person name="Liu W."/>
            <person name="Liu X."/>
            <person name="Perez L."/>
            <person name="Shen H."/>
            <person name="Wang Q."/>
            <person name="Watt J."/>
            <person name="Xi L."/>
            <person name="Xin Y."/>
            <person name="Zhou J."/>
            <person name="Deng J."/>
            <person name="Jiang H."/>
            <person name="Liu Y."/>
            <person name="Qu J."/>
            <person name="Song X.-Z."/>
            <person name="Zhang L."/>
            <person name="Villasana D."/>
            <person name="Johnson A."/>
            <person name="Liu J."/>
            <person name="Liyanage D."/>
            <person name="Lorensuhewa L."/>
            <person name="Robinson T."/>
            <person name="Song A."/>
            <person name="Song B.-B."/>
            <person name="Dinh H."/>
            <person name="Thornton R."/>
            <person name="Coyle M."/>
            <person name="Francisco L."/>
            <person name="Jackson L."/>
            <person name="Javaid M."/>
            <person name="Korchina V."/>
            <person name="Kovar C."/>
            <person name="Mata R."/>
            <person name="Mathew T."/>
            <person name="Ngo R."/>
            <person name="Nguyen L."/>
            <person name="Nguyen N."/>
            <person name="Okwuonu G."/>
            <person name="Ongeri F."/>
            <person name="Pham C."/>
            <person name="Simmons D."/>
            <person name="Wilczek-Boney K."/>
            <person name="Hale W."/>
            <person name="Jakkamsetti A."/>
            <person name="Pham P."/>
            <person name="Ruth R."/>
            <person name="San Lucas F."/>
            <person name="Warren J."/>
            <person name="Zhang J."/>
            <person name="Zhao Z."/>
            <person name="Zhou C."/>
            <person name="Zhu D."/>
            <person name="Lee S."/>
            <person name="Bess C."/>
            <person name="Blankenburg K."/>
            <person name="Forbes L."/>
            <person name="Fu Q."/>
            <person name="Gubbala S."/>
            <person name="Hirani K."/>
            <person name="Jayaseelan J.C."/>
            <person name="Lara F."/>
            <person name="Munidasa M."/>
            <person name="Palculict T."/>
            <person name="Patil S."/>
            <person name="Pu L.-L."/>
            <person name="Saada N."/>
            <person name="Tang L."/>
            <person name="Weissenberger G."/>
            <person name="Zhu Y."/>
            <person name="Hemphill L."/>
            <person name="Shang Y."/>
            <person name="Youmans B."/>
            <person name="Ayvaz T."/>
            <person name="Ross M."/>
            <person name="Santibanez J."/>
            <person name="Aqrawi P."/>
            <person name="Gross S."/>
            <person name="Joshi V."/>
            <person name="Fowler G."/>
            <person name="Nazareth L."/>
            <person name="Reid J."/>
            <person name="Worley K."/>
            <person name="Petrosino J."/>
            <person name="Highlander S."/>
            <person name="Gibbs R."/>
        </authorList>
    </citation>
    <scope>NUCLEOTIDE SEQUENCE [LARGE SCALE GENOMIC DNA]</scope>
    <source>
        <strain evidence="2">DSM 15272</strain>
    </source>
</reference>
<keyword evidence="3" id="KW-1185">Reference proteome</keyword>
<dbReference type="Gene3D" id="1.20.120.450">
    <property type="entry name" value="dinb family like domain"/>
    <property type="match status" value="1"/>
</dbReference>
<dbReference type="RefSeq" id="WP_007078428.1">
    <property type="nucleotide sequence ID" value="NZ_CM001024.1"/>
</dbReference>
<evidence type="ECO:0000313" key="3">
    <source>
        <dbReference type="Proteomes" id="UP000003111"/>
    </source>
</evidence>
<name>E2SBJ8_9ACTN</name>
<dbReference type="STRING" id="585531.HMPREF0063_11407"/>
<dbReference type="SUPFAM" id="SSF109854">
    <property type="entry name" value="DinB/YfiT-like putative metalloenzymes"/>
    <property type="match status" value="1"/>
</dbReference>
<gene>
    <name evidence="2" type="ORF">HMPREF0063_11407</name>
</gene>
<dbReference type="OrthoDB" id="3376896at2"/>
<dbReference type="InterPro" id="IPR034660">
    <property type="entry name" value="DinB/YfiT-like"/>
</dbReference>
<accession>E2SBJ8</accession>
<dbReference type="Pfam" id="PF12867">
    <property type="entry name" value="DinB_2"/>
    <property type="match status" value="1"/>
</dbReference>
<evidence type="ECO:0000259" key="1">
    <source>
        <dbReference type="Pfam" id="PF12867"/>
    </source>
</evidence>
<protein>
    <recommendedName>
        <fullName evidence="1">DinB-like domain-containing protein</fullName>
    </recommendedName>
</protein>
<dbReference type="Proteomes" id="UP000003111">
    <property type="component" value="Unassembled WGS sequence"/>
</dbReference>
<feature type="domain" description="DinB-like" evidence="1">
    <location>
        <begin position="45"/>
        <end position="168"/>
    </location>
</feature>
<organism evidence="2 3">
    <name type="scientific">Aeromicrobium marinum DSM 15272</name>
    <dbReference type="NCBI Taxonomy" id="585531"/>
    <lineage>
        <taxon>Bacteria</taxon>
        <taxon>Bacillati</taxon>
        <taxon>Actinomycetota</taxon>
        <taxon>Actinomycetes</taxon>
        <taxon>Propionibacteriales</taxon>
        <taxon>Nocardioidaceae</taxon>
        <taxon>Aeromicrobium</taxon>
    </lineage>
</organism>
<dbReference type="HOGENOM" id="CLU_105789_0_0_11"/>
<comment type="caution">
    <text evidence="2">The sequence shown here is derived from an EMBL/GenBank/DDBJ whole genome shotgun (WGS) entry which is preliminary data.</text>
</comment>
<dbReference type="InterPro" id="IPR024775">
    <property type="entry name" value="DinB-like"/>
</dbReference>
<evidence type="ECO:0000313" key="2">
    <source>
        <dbReference type="EMBL" id="EFQ83744.1"/>
    </source>
</evidence>
<dbReference type="EMBL" id="ACLF03000004">
    <property type="protein sequence ID" value="EFQ83744.1"/>
    <property type="molecule type" value="Genomic_DNA"/>
</dbReference>
<dbReference type="AlphaFoldDB" id="E2SBJ8"/>